<reference evidence="12 13" key="1">
    <citation type="submission" date="2020-10" db="EMBL/GenBank/DDBJ databases">
        <title>Phylogeny of dyella-like bacteria.</title>
        <authorList>
            <person name="Fu J."/>
        </authorList>
    </citation>
    <scope>NUCLEOTIDE SEQUENCE [LARGE SCALE GENOMIC DNA]</scope>
    <source>
        <strain evidence="12 13">DHOB07</strain>
    </source>
</reference>
<comment type="caution">
    <text evidence="12">The sequence shown here is derived from an EMBL/GenBank/DDBJ whole genome shotgun (WGS) entry which is preliminary data.</text>
</comment>
<evidence type="ECO:0000313" key="13">
    <source>
        <dbReference type="Proteomes" id="UP001620405"/>
    </source>
</evidence>
<dbReference type="InterPro" id="IPR010227">
    <property type="entry name" value="NADH_Q_OxRdtase_chainM/4"/>
</dbReference>
<dbReference type="NCBIfam" id="NF004501">
    <property type="entry name" value="PRK05846.1-5"/>
    <property type="match status" value="1"/>
</dbReference>
<organism evidence="12 13">
    <name type="scientific">Dyella lipolytica</name>
    <dbReference type="NCBI Taxonomy" id="1867835"/>
    <lineage>
        <taxon>Bacteria</taxon>
        <taxon>Pseudomonadati</taxon>
        <taxon>Pseudomonadota</taxon>
        <taxon>Gammaproteobacteria</taxon>
        <taxon>Lysobacterales</taxon>
        <taxon>Rhodanobacteraceae</taxon>
        <taxon>Dyella</taxon>
    </lineage>
</organism>
<evidence type="ECO:0000256" key="3">
    <source>
        <dbReference type="ARBA" id="ARBA00019906"/>
    </source>
</evidence>
<sequence length="502" mass="54985">MFNHLLSLLIWLPIAGAVPVLLAGSSRPNTARWLALLMAVLTFAVSLYLIPQYHADAGGMQLAESHLWIAALNVHYSLAVDGISVALILLTTFVGILVIVGAWEVIQDNPHQYMAAMLVLEGLMIGVFCATDALLFYVFFEAMLIPMFILIGIWGGPRRVYATLKFFIYTFLGSIFMLIGLIYLYLKAGTFDLHTLAALPLTLKEQSWLFFAFLIAFAVKVPMVPVHTWLPDAHVEAPTGGSVVLAAVMLKIGGYGFLRFSLPIVPDASMQFAWVVILLSLIAVVYIGYVALVQDDMKKLVAYSSVAHMGFVTLGVFIAFMLVREQGNTDAARLGMQGAMVQMISHGFISGAMFSCIGVLYDRLHTRSIKDYGGVINVMPWFGFFYVLFAMANCGLPGTSGFVGEFMVILASFSANPWIALFAAFTLIIGAAYTLWLVKRVLWGEVTNPHVAEMKDINGRETLVLGAFAALVLIVGVWPEPLIHLMDSSVTQLVQVLAIHKV</sequence>
<evidence type="ECO:0000259" key="11">
    <source>
        <dbReference type="Pfam" id="PF00361"/>
    </source>
</evidence>
<feature type="transmembrane region" description="Helical" evidence="10">
    <location>
        <begin position="206"/>
        <end position="230"/>
    </location>
</feature>
<keyword evidence="12" id="KW-0560">Oxidoreductase</keyword>
<comment type="similarity">
    <text evidence="2">Belongs to the complex I subunit 4 family.</text>
</comment>
<dbReference type="InterPro" id="IPR001750">
    <property type="entry name" value="ND/Mrp_TM"/>
</dbReference>
<accession>A0ABW8J216</accession>
<dbReference type="PRINTS" id="PR01437">
    <property type="entry name" value="NUOXDRDTASE4"/>
</dbReference>
<feature type="transmembrane region" description="Helical" evidence="10">
    <location>
        <begin position="343"/>
        <end position="362"/>
    </location>
</feature>
<evidence type="ECO:0000256" key="9">
    <source>
        <dbReference type="RuleBase" id="RU000320"/>
    </source>
</evidence>
<feature type="transmembrane region" description="Helical" evidence="10">
    <location>
        <begin position="300"/>
        <end position="323"/>
    </location>
</feature>
<dbReference type="NCBIfam" id="TIGR01972">
    <property type="entry name" value="NDH_I_M"/>
    <property type="match status" value="1"/>
</dbReference>
<keyword evidence="4 9" id="KW-0812">Transmembrane</keyword>
<feature type="transmembrane region" description="Helical" evidence="10">
    <location>
        <begin position="418"/>
        <end position="438"/>
    </location>
</feature>
<feature type="transmembrane region" description="Helical" evidence="10">
    <location>
        <begin position="33"/>
        <end position="50"/>
    </location>
</feature>
<gene>
    <name evidence="12" type="ORF">ISP13_16715</name>
</gene>
<evidence type="ECO:0000256" key="8">
    <source>
        <dbReference type="ARBA" id="ARBA00032798"/>
    </source>
</evidence>
<keyword evidence="5 10" id="KW-1133">Transmembrane helix</keyword>
<evidence type="ECO:0000256" key="5">
    <source>
        <dbReference type="ARBA" id="ARBA00022989"/>
    </source>
</evidence>
<dbReference type="EMBL" id="JADIKG010000013">
    <property type="protein sequence ID" value="MFK2875174.1"/>
    <property type="molecule type" value="Genomic_DNA"/>
</dbReference>
<protein>
    <recommendedName>
        <fullName evidence="3">NADH-quinone oxidoreductase subunit M</fullName>
    </recommendedName>
    <alternativeName>
        <fullName evidence="7">NADH dehydrogenase I subunit M</fullName>
    </alternativeName>
    <alternativeName>
        <fullName evidence="8">NDH-1 subunit M</fullName>
    </alternativeName>
</protein>
<name>A0ABW8J216_9GAMM</name>
<dbReference type="GO" id="GO:0050136">
    <property type="term" value="F:NADH dehydrogenase (quinone) (non-electrogenic) activity"/>
    <property type="evidence" value="ECO:0007669"/>
    <property type="project" value="UniProtKB-EC"/>
</dbReference>
<evidence type="ECO:0000256" key="4">
    <source>
        <dbReference type="ARBA" id="ARBA00022692"/>
    </source>
</evidence>
<feature type="transmembrane region" description="Helical" evidence="10">
    <location>
        <begin position="166"/>
        <end position="186"/>
    </location>
</feature>
<dbReference type="Proteomes" id="UP001620405">
    <property type="component" value="Unassembled WGS sequence"/>
</dbReference>
<dbReference type="PANTHER" id="PTHR43507">
    <property type="entry name" value="NADH-UBIQUINONE OXIDOREDUCTASE CHAIN 4"/>
    <property type="match status" value="1"/>
</dbReference>
<feature type="transmembrane region" description="Helical" evidence="10">
    <location>
        <begin position="134"/>
        <end position="154"/>
    </location>
</feature>
<dbReference type="RefSeq" id="WP_284395795.1">
    <property type="nucleotide sequence ID" value="NZ_BSNQ01000003.1"/>
</dbReference>
<keyword evidence="6 10" id="KW-0472">Membrane</keyword>
<feature type="domain" description="NADH:quinone oxidoreductase/Mrp antiporter transmembrane" evidence="11">
    <location>
        <begin position="130"/>
        <end position="427"/>
    </location>
</feature>
<feature type="transmembrane region" description="Helical" evidence="10">
    <location>
        <begin position="85"/>
        <end position="106"/>
    </location>
</feature>
<evidence type="ECO:0000256" key="1">
    <source>
        <dbReference type="ARBA" id="ARBA00004127"/>
    </source>
</evidence>
<dbReference type="PANTHER" id="PTHR43507:SF1">
    <property type="entry name" value="NADH-UBIQUINONE OXIDOREDUCTASE CHAIN 4"/>
    <property type="match status" value="1"/>
</dbReference>
<feature type="transmembrane region" description="Helical" evidence="10">
    <location>
        <begin position="459"/>
        <end position="478"/>
    </location>
</feature>
<feature type="transmembrane region" description="Helical" evidence="10">
    <location>
        <begin position="113"/>
        <end position="128"/>
    </location>
</feature>
<evidence type="ECO:0000313" key="12">
    <source>
        <dbReference type="EMBL" id="MFK2875174.1"/>
    </source>
</evidence>
<evidence type="ECO:0000256" key="2">
    <source>
        <dbReference type="ARBA" id="ARBA00009025"/>
    </source>
</evidence>
<feature type="transmembrane region" description="Helical" evidence="10">
    <location>
        <begin position="374"/>
        <end position="398"/>
    </location>
</feature>
<dbReference type="NCBIfam" id="NF004499">
    <property type="entry name" value="PRK05846.1-3"/>
    <property type="match status" value="1"/>
</dbReference>
<feature type="transmembrane region" description="Helical" evidence="10">
    <location>
        <begin position="242"/>
        <end position="260"/>
    </location>
</feature>
<dbReference type="Pfam" id="PF00361">
    <property type="entry name" value="Proton_antipo_M"/>
    <property type="match status" value="1"/>
</dbReference>
<dbReference type="InterPro" id="IPR003918">
    <property type="entry name" value="NADH_UbQ_OxRdtase"/>
</dbReference>
<evidence type="ECO:0000256" key="10">
    <source>
        <dbReference type="SAM" id="Phobius"/>
    </source>
</evidence>
<proteinExistence type="inferred from homology"/>
<feature type="transmembrane region" description="Helical" evidence="10">
    <location>
        <begin position="272"/>
        <end position="293"/>
    </location>
</feature>
<evidence type="ECO:0000256" key="7">
    <source>
        <dbReference type="ARBA" id="ARBA00031584"/>
    </source>
</evidence>
<keyword evidence="13" id="KW-1185">Reference proteome</keyword>
<evidence type="ECO:0000256" key="6">
    <source>
        <dbReference type="ARBA" id="ARBA00023136"/>
    </source>
</evidence>
<comment type="subcellular location">
    <subcellularLocation>
        <location evidence="1">Endomembrane system</location>
        <topology evidence="1">Multi-pass membrane protein</topology>
    </subcellularLocation>
    <subcellularLocation>
        <location evidence="9">Membrane</location>
        <topology evidence="9">Multi-pass membrane protein</topology>
    </subcellularLocation>
</comment>